<dbReference type="InterPro" id="IPR036259">
    <property type="entry name" value="MFS_trans_sf"/>
</dbReference>
<feature type="transmembrane region" description="Helical" evidence="7">
    <location>
        <begin position="218"/>
        <end position="243"/>
    </location>
</feature>
<evidence type="ECO:0000259" key="8">
    <source>
        <dbReference type="PROSITE" id="PS50850"/>
    </source>
</evidence>
<feature type="transmembrane region" description="Helical" evidence="7">
    <location>
        <begin position="286"/>
        <end position="306"/>
    </location>
</feature>
<evidence type="ECO:0000256" key="3">
    <source>
        <dbReference type="ARBA" id="ARBA00022475"/>
    </source>
</evidence>
<name>A0A3E1NI90_9BACT</name>
<dbReference type="PROSITE" id="PS50850">
    <property type="entry name" value="MFS"/>
    <property type="match status" value="1"/>
</dbReference>
<keyword evidence="10" id="KW-1185">Reference proteome</keyword>
<evidence type="ECO:0000256" key="4">
    <source>
        <dbReference type="ARBA" id="ARBA00022692"/>
    </source>
</evidence>
<organism evidence="9 10">
    <name type="scientific">Deminuibacter soli</name>
    <dbReference type="NCBI Taxonomy" id="2291815"/>
    <lineage>
        <taxon>Bacteria</taxon>
        <taxon>Pseudomonadati</taxon>
        <taxon>Bacteroidota</taxon>
        <taxon>Chitinophagia</taxon>
        <taxon>Chitinophagales</taxon>
        <taxon>Chitinophagaceae</taxon>
        <taxon>Deminuibacter</taxon>
    </lineage>
</organism>
<evidence type="ECO:0000256" key="6">
    <source>
        <dbReference type="ARBA" id="ARBA00023136"/>
    </source>
</evidence>
<feature type="transmembrane region" description="Helical" evidence="7">
    <location>
        <begin position="96"/>
        <end position="120"/>
    </location>
</feature>
<dbReference type="RefSeq" id="WP_116847717.1">
    <property type="nucleotide sequence ID" value="NZ_QTJU01000004.1"/>
</dbReference>
<feature type="transmembrane region" description="Helical" evidence="7">
    <location>
        <begin position="347"/>
        <end position="369"/>
    </location>
</feature>
<keyword evidence="3" id="KW-1003">Cell membrane</keyword>
<dbReference type="Proteomes" id="UP000261284">
    <property type="component" value="Unassembled WGS sequence"/>
</dbReference>
<proteinExistence type="predicted"/>
<dbReference type="Gene3D" id="1.20.1250.20">
    <property type="entry name" value="MFS general substrate transporter like domains"/>
    <property type="match status" value="1"/>
</dbReference>
<feature type="transmembrane region" description="Helical" evidence="7">
    <location>
        <begin position="375"/>
        <end position="396"/>
    </location>
</feature>
<feature type="transmembrane region" description="Helical" evidence="7">
    <location>
        <begin position="149"/>
        <end position="172"/>
    </location>
</feature>
<keyword evidence="2" id="KW-0813">Transport</keyword>
<evidence type="ECO:0000256" key="1">
    <source>
        <dbReference type="ARBA" id="ARBA00004651"/>
    </source>
</evidence>
<dbReference type="InterPro" id="IPR050171">
    <property type="entry name" value="MFS_Transporters"/>
</dbReference>
<evidence type="ECO:0000256" key="5">
    <source>
        <dbReference type="ARBA" id="ARBA00022989"/>
    </source>
</evidence>
<gene>
    <name evidence="9" type="ORF">DXN05_13075</name>
</gene>
<keyword evidence="4 7" id="KW-0812">Transmembrane</keyword>
<evidence type="ECO:0000256" key="7">
    <source>
        <dbReference type="SAM" id="Phobius"/>
    </source>
</evidence>
<feature type="transmembrane region" description="Helical" evidence="7">
    <location>
        <begin position="312"/>
        <end position="335"/>
    </location>
</feature>
<dbReference type="AlphaFoldDB" id="A0A3E1NI90"/>
<dbReference type="GO" id="GO:0005886">
    <property type="term" value="C:plasma membrane"/>
    <property type="evidence" value="ECO:0007669"/>
    <property type="project" value="UniProtKB-SubCell"/>
</dbReference>
<dbReference type="Pfam" id="PF07690">
    <property type="entry name" value="MFS_1"/>
    <property type="match status" value="1"/>
</dbReference>
<dbReference type="OrthoDB" id="5379144at2"/>
<dbReference type="SUPFAM" id="SSF103473">
    <property type="entry name" value="MFS general substrate transporter"/>
    <property type="match status" value="1"/>
</dbReference>
<feature type="transmembrane region" description="Helical" evidence="7">
    <location>
        <begin position="178"/>
        <end position="197"/>
    </location>
</feature>
<protein>
    <submittedName>
        <fullName evidence="9">MFS transporter</fullName>
    </submittedName>
</protein>
<feature type="domain" description="Major facilitator superfamily (MFS) profile" evidence="8">
    <location>
        <begin position="1"/>
        <end position="400"/>
    </location>
</feature>
<dbReference type="GO" id="GO:0022857">
    <property type="term" value="F:transmembrane transporter activity"/>
    <property type="evidence" value="ECO:0007669"/>
    <property type="project" value="InterPro"/>
</dbReference>
<feature type="transmembrane region" description="Helical" evidence="7">
    <location>
        <begin position="20"/>
        <end position="44"/>
    </location>
</feature>
<evidence type="ECO:0000256" key="2">
    <source>
        <dbReference type="ARBA" id="ARBA00022448"/>
    </source>
</evidence>
<feature type="transmembrane region" description="Helical" evidence="7">
    <location>
        <begin position="255"/>
        <end position="274"/>
    </location>
</feature>
<evidence type="ECO:0000313" key="10">
    <source>
        <dbReference type="Proteomes" id="UP000261284"/>
    </source>
</evidence>
<evidence type="ECO:0000313" key="9">
    <source>
        <dbReference type="EMBL" id="RFM27639.1"/>
    </source>
</evidence>
<reference evidence="9 10" key="1">
    <citation type="submission" date="2018-08" db="EMBL/GenBank/DDBJ databases">
        <title>Chitinophagaceae sp. K23C18032701, a novel bacterium isolated from forest soil.</title>
        <authorList>
            <person name="Wang C."/>
        </authorList>
    </citation>
    <scope>NUCLEOTIDE SEQUENCE [LARGE SCALE GENOMIC DNA]</scope>
    <source>
        <strain evidence="9 10">K23C18032701</strain>
    </source>
</reference>
<comment type="caution">
    <text evidence="9">The sequence shown here is derived from an EMBL/GenBank/DDBJ whole genome shotgun (WGS) entry which is preliminary data.</text>
</comment>
<dbReference type="EMBL" id="QTJU01000004">
    <property type="protein sequence ID" value="RFM27639.1"/>
    <property type="molecule type" value="Genomic_DNA"/>
</dbReference>
<comment type="subcellular location">
    <subcellularLocation>
        <location evidence="1">Cell membrane</location>
        <topology evidence="1">Multi-pass membrane protein</topology>
    </subcellularLocation>
</comment>
<keyword evidence="5 7" id="KW-1133">Transmembrane helix</keyword>
<sequence length="405" mass="43637">MFRSIAQSYRSSFTGLSRETWLLSVVILVNRCGYMAVPFMSMYLTQSLHRSLEEAGLVITLFGAGAVLGTAAGGYLSDIIGFRKVQIVTAALSGLVFILFAQITHFTTLCALSVVLGFIVEAFRPANLTAVAAYSNSENRTRSFSLNRLAINLGWGLGSSLGGILAAINYHLLFRVEGTVDILVALLIIMLLPNAAAPAKNKETHAAPAGKSPWRDGYAVRFFMLTTIYTICFILLFRLVPVYWKVQRHLGESQIGLLLGLNGIIIALFEMVLVRRWESRNTPIRYVTAGIVITGIGYACMLLPGLPAVVMAAGVVLLLTAGEMMAVPFMSTLFMNRADAGNRGQYAAAYALAWSLANITGPLGGALVAERYSYGLLWALLGLVCMACAAGFWLIVGRKDAAALA</sequence>
<accession>A0A3E1NI90</accession>
<feature type="transmembrane region" description="Helical" evidence="7">
    <location>
        <begin position="56"/>
        <end position="76"/>
    </location>
</feature>
<dbReference type="InterPro" id="IPR020846">
    <property type="entry name" value="MFS_dom"/>
</dbReference>
<dbReference type="PANTHER" id="PTHR23517">
    <property type="entry name" value="RESISTANCE PROTEIN MDTM, PUTATIVE-RELATED-RELATED"/>
    <property type="match status" value="1"/>
</dbReference>
<dbReference type="InterPro" id="IPR011701">
    <property type="entry name" value="MFS"/>
</dbReference>
<keyword evidence="6 7" id="KW-0472">Membrane</keyword>
<dbReference type="PANTHER" id="PTHR23517:SF2">
    <property type="entry name" value="MULTIDRUG RESISTANCE PROTEIN MDTH"/>
    <property type="match status" value="1"/>
</dbReference>